<dbReference type="PANTHER" id="PTHR15615">
    <property type="match status" value="1"/>
</dbReference>
<comment type="similarity">
    <text evidence="1">Belongs to the cyclin family. Cyclin U/P subfamily.</text>
</comment>
<dbReference type="GO" id="GO:0019901">
    <property type="term" value="F:protein kinase binding"/>
    <property type="evidence" value="ECO:0007669"/>
    <property type="project" value="InterPro"/>
</dbReference>
<protein>
    <submittedName>
        <fullName evidence="5">Cyclin-U2-1</fullName>
    </submittedName>
</protein>
<keyword evidence="3" id="KW-0131">Cell cycle</keyword>
<dbReference type="PANTHER" id="PTHR15615:SF15">
    <property type="entry name" value="CYCLIN-U2-1"/>
    <property type="match status" value="1"/>
</dbReference>
<gene>
    <name evidence="5" type="primary">CYCU2-1_1</name>
    <name evidence="5" type="ORF">g.8974</name>
</gene>
<accession>A0A1D1YW16</accession>
<organism evidence="5">
    <name type="scientific">Anthurium amnicola</name>
    <dbReference type="NCBI Taxonomy" id="1678845"/>
    <lineage>
        <taxon>Eukaryota</taxon>
        <taxon>Viridiplantae</taxon>
        <taxon>Streptophyta</taxon>
        <taxon>Embryophyta</taxon>
        <taxon>Tracheophyta</taxon>
        <taxon>Spermatophyta</taxon>
        <taxon>Magnoliopsida</taxon>
        <taxon>Liliopsida</taxon>
        <taxon>Araceae</taxon>
        <taxon>Pothoideae</taxon>
        <taxon>Potheae</taxon>
        <taxon>Anthurium</taxon>
    </lineage>
</organism>
<dbReference type="GO" id="GO:0051301">
    <property type="term" value="P:cell division"/>
    <property type="evidence" value="ECO:0007669"/>
    <property type="project" value="UniProtKB-KW"/>
</dbReference>
<reference evidence="5" key="1">
    <citation type="submission" date="2015-07" db="EMBL/GenBank/DDBJ databases">
        <title>Transcriptome Assembly of Anthurium amnicola.</title>
        <authorList>
            <person name="Suzuki J."/>
        </authorList>
    </citation>
    <scope>NUCLEOTIDE SEQUENCE</scope>
</reference>
<feature type="region of interest" description="Disordered" evidence="4">
    <location>
        <begin position="67"/>
        <end position="86"/>
    </location>
</feature>
<evidence type="ECO:0000313" key="5">
    <source>
        <dbReference type="EMBL" id="JAT58814.1"/>
    </source>
</evidence>
<feature type="non-terminal residue" evidence="5">
    <location>
        <position position="1"/>
    </location>
</feature>
<dbReference type="Pfam" id="PF08613">
    <property type="entry name" value="Cyclin"/>
    <property type="match status" value="1"/>
</dbReference>
<name>A0A1D1YW16_9ARAE</name>
<keyword evidence="2" id="KW-0132">Cell division</keyword>
<sequence>THTRTRTHAQTHSFWFPPTMPTPPVPISPTRLRCDLHGCSSGREESAPPLVIPVLASLLERAVARNERLGGGHDPGGPAAPARAFDSHRVPDMPIQPFLERVFRYTAAGPSVYVVAYVYVDRVCRLNPGLRVTRWNAHRLLLTAVMVASKFLEDLNYRNSHFAEVGGLPTGDLNRLEVELLFLMGFKLRVSVSVFESYCRHLEREVSAGGGYQVERALRFVCSGEITHDERGRTELNQSTPIL</sequence>
<evidence type="ECO:0000256" key="4">
    <source>
        <dbReference type="SAM" id="MobiDB-lite"/>
    </source>
</evidence>
<dbReference type="EMBL" id="GDJX01009122">
    <property type="protein sequence ID" value="JAT58814.1"/>
    <property type="molecule type" value="Transcribed_RNA"/>
</dbReference>
<dbReference type="InterPro" id="IPR013922">
    <property type="entry name" value="Cyclin_PHO80-like"/>
</dbReference>
<evidence type="ECO:0000256" key="3">
    <source>
        <dbReference type="ARBA" id="ARBA00023306"/>
    </source>
</evidence>
<dbReference type="InterPro" id="IPR036915">
    <property type="entry name" value="Cyclin-like_sf"/>
</dbReference>
<dbReference type="AlphaFoldDB" id="A0A1D1YW16"/>
<evidence type="ECO:0000256" key="2">
    <source>
        <dbReference type="ARBA" id="ARBA00022618"/>
    </source>
</evidence>
<feature type="region of interest" description="Disordered" evidence="4">
    <location>
        <begin position="1"/>
        <end position="20"/>
    </location>
</feature>
<evidence type="ECO:0000256" key="1">
    <source>
        <dbReference type="ARBA" id="ARBA00007215"/>
    </source>
</evidence>
<dbReference type="Gene3D" id="1.10.472.10">
    <property type="entry name" value="Cyclin-like"/>
    <property type="match status" value="1"/>
</dbReference>
<dbReference type="SUPFAM" id="SSF47954">
    <property type="entry name" value="Cyclin-like"/>
    <property type="match status" value="1"/>
</dbReference>
<proteinExistence type="inferred from homology"/>